<gene>
    <name evidence="1" type="ORF">FLO80_01985</name>
</gene>
<dbReference type="GO" id="GO:0016020">
    <property type="term" value="C:membrane"/>
    <property type="evidence" value="ECO:0007669"/>
    <property type="project" value="InterPro"/>
</dbReference>
<keyword evidence="2" id="KW-1185">Reference proteome</keyword>
<evidence type="ECO:0000313" key="1">
    <source>
        <dbReference type="EMBL" id="KAA0920966.1"/>
    </source>
</evidence>
<comment type="caution">
    <text evidence="1">The sequence shown here is derived from an EMBL/GenBank/DDBJ whole genome shotgun (WGS) entry which is preliminary data.</text>
</comment>
<proteinExistence type="predicted"/>
<dbReference type="SUPFAM" id="SSF52540">
    <property type="entry name" value="P-loop containing nucleoside triphosphate hydrolases"/>
    <property type="match status" value="1"/>
</dbReference>
<reference evidence="1 2" key="1">
    <citation type="submission" date="2019-07" db="EMBL/GenBank/DDBJ databases">
        <title>Aquicoccus porphyridii gen. nov., sp. nov., isolated from a small marine red alga, Porphyridium marinum.</title>
        <authorList>
            <person name="Liu L."/>
        </authorList>
    </citation>
    <scope>NUCLEOTIDE SEQUENCE [LARGE SCALE GENOMIC DNA]</scope>
    <source>
        <strain evidence="1 2">L1 8-17</strain>
    </source>
</reference>
<keyword evidence="1" id="KW-0808">Transferase</keyword>
<organism evidence="1 2">
    <name type="scientific">Aquicoccus porphyridii</name>
    <dbReference type="NCBI Taxonomy" id="1852029"/>
    <lineage>
        <taxon>Bacteria</taxon>
        <taxon>Pseudomonadati</taxon>
        <taxon>Pseudomonadota</taxon>
        <taxon>Alphaproteobacteria</taxon>
        <taxon>Rhodobacterales</taxon>
        <taxon>Paracoccaceae</taxon>
        <taxon>Aquicoccus</taxon>
    </lineage>
</organism>
<dbReference type="InterPro" id="IPR027417">
    <property type="entry name" value="P-loop_NTPase"/>
</dbReference>
<sequence length="218" mass="24723">MPIIVSAHKIAYMALPKAGCSTVKRALAQIDPDVTVDVGTVDDMDVWHGLYPTVRFRPHRWEAVADHWRFCVVRDPVKRLLSVYTNRVAQFGELHNSRKLKWPQFAHLTADPDPDFFFSNLEDYMQAASVIRHHVLPAELFVGPDLGAYDRVYRTAELARLADDLQARTGHAVDISRENASEMKLELDDLAPVTIDAIRPRLMREYALLGGFFTNPLA</sequence>
<accession>A0A5A9ZVL1</accession>
<evidence type="ECO:0000313" key="2">
    <source>
        <dbReference type="Proteomes" id="UP000325291"/>
    </source>
</evidence>
<dbReference type="AlphaFoldDB" id="A0A5A9ZVL1"/>
<dbReference type="Pfam" id="PF03567">
    <property type="entry name" value="Sulfotransfer_2"/>
    <property type="match status" value="1"/>
</dbReference>
<dbReference type="EMBL" id="VINQ01000001">
    <property type="protein sequence ID" value="KAA0920966.1"/>
    <property type="molecule type" value="Genomic_DNA"/>
</dbReference>
<name>A0A5A9ZVL1_9RHOB</name>
<dbReference type="InterPro" id="IPR005331">
    <property type="entry name" value="Sulfotransferase"/>
</dbReference>
<dbReference type="Proteomes" id="UP000325291">
    <property type="component" value="Unassembled WGS sequence"/>
</dbReference>
<dbReference type="RefSeq" id="WP_111362011.1">
    <property type="nucleotide sequence ID" value="NZ_JASHJG010000040.1"/>
</dbReference>
<dbReference type="GO" id="GO:0008146">
    <property type="term" value="F:sulfotransferase activity"/>
    <property type="evidence" value="ECO:0007669"/>
    <property type="project" value="InterPro"/>
</dbReference>
<protein>
    <submittedName>
        <fullName evidence="1">Sulfotransferase family protein</fullName>
    </submittedName>
</protein>